<dbReference type="NCBIfam" id="TIGR00370">
    <property type="entry name" value="5-oxoprolinase subunit PxpB"/>
    <property type="match status" value="1"/>
</dbReference>
<dbReference type="PATRIC" id="fig|582475.4.peg.508"/>
<dbReference type="RefSeq" id="WP_049664325.1">
    <property type="nucleotide sequence ID" value="NZ_LFXJ01000005.1"/>
</dbReference>
<sequence>MVNLKENVQIRPLSDSALVIHVGEGISEAIHNKVKNILNLLERNPFEGFIEVVPAYNNLTVYYNPIEVYFSNIEKGGEMPYEKVKATILSLMNQSHIVETTKERVVKIPVVYGGEMGPDLEFVASYHGLTPNEVIKIHSSVEYLVYMIGFAPGFPFMGGMDRQIATPRKETPRLSITPGSVGIAGNQTGIYPLETPGGWQIIGRTPSRLFLPEQSPPSLLQPGDRIQFVPISLEEYKSDWEMETWA</sequence>
<evidence type="ECO:0000256" key="1">
    <source>
        <dbReference type="ARBA" id="ARBA00022741"/>
    </source>
</evidence>
<keyword evidence="3" id="KW-0067">ATP-binding</keyword>
<protein>
    <submittedName>
        <fullName evidence="5">Kinase inhibitor</fullName>
    </submittedName>
</protein>
<dbReference type="SUPFAM" id="SSF50891">
    <property type="entry name" value="Cyclophilin-like"/>
    <property type="match status" value="1"/>
</dbReference>
<comment type="caution">
    <text evidence="5">The sequence shown here is derived from an EMBL/GenBank/DDBJ whole genome shotgun (WGS) entry which is preliminary data.</text>
</comment>
<proteinExistence type="predicted"/>
<dbReference type="EMBL" id="LFXJ01000005">
    <property type="protein sequence ID" value="KMY31636.1"/>
    <property type="molecule type" value="Genomic_DNA"/>
</dbReference>
<dbReference type="GeneID" id="96597716"/>
<evidence type="ECO:0000259" key="4">
    <source>
        <dbReference type="SMART" id="SM00796"/>
    </source>
</evidence>
<organism evidence="5 6">
    <name type="scientific">Lysinibacillus xylanilyticus</name>
    <dbReference type="NCBI Taxonomy" id="582475"/>
    <lineage>
        <taxon>Bacteria</taxon>
        <taxon>Bacillati</taxon>
        <taxon>Bacillota</taxon>
        <taxon>Bacilli</taxon>
        <taxon>Bacillales</taxon>
        <taxon>Bacillaceae</taxon>
        <taxon>Lysinibacillus</taxon>
    </lineage>
</organism>
<gene>
    <name evidence="5" type="ORF">ACZ11_05350</name>
</gene>
<dbReference type="GO" id="GO:0016787">
    <property type="term" value="F:hydrolase activity"/>
    <property type="evidence" value="ECO:0007669"/>
    <property type="project" value="UniProtKB-KW"/>
</dbReference>
<evidence type="ECO:0000256" key="2">
    <source>
        <dbReference type="ARBA" id="ARBA00022801"/>
    </source>
</evidence>
<dbReference type="SUPFAM" id="SSF160467">
    <property type="entry name" value="PH0987 N-terminal domain-like"/>
    <property type="match status" value="1"/>
</dbReference>
<name>A0A0K9FBZ6_9BACI</name>
<dbReference type="Gene3D" id="2.40.100.10">
    <property type="entry name" value="Cyclophilin-like"/>
    <property type="match status" value="1"/>
</dbReference>
<evidence type="ECO:0000313" key="5">
    <source>
        <dbReference type="EMBL" id="KMY31636.1"/>
    </source>
</evidence>
<feature type="domain" description="Carboxyltransferase" evidence="4">
    <location>
        <begin position="8"/>
        <end position="220"/>
    </location>
</feature>
<dbReference type="OrthoDB" id="9778567at2"/>
<reference evidence="6" key="1">
    <citation type="submission" date="2015-07" db="EMBL/GenBank/DDBJ databases">
        <authorList>
            <consortium name="Consortium for Microbial Forensics and Genomics (microFORGE)"/>
            <person name="Knight B.M."/>
            <person name="Roberts D.P."/>
            <person name="Lin D."/>
            <person name="Hari K."/>
            <person name="Fletcher J."/>
            <person name="Melcher U."/>
            <person name="Blagden T."/>
            <person name="Winegar R.A."/>
        </authorList>
    </citation>
    <scope>NUCLEOTIDE SEQUENCE [LARGE SCALE GENOMIC DNA]</scope>
    <source>
        <strain evidence="6">DSM 23493</strain>
    </source>
</reference>
<dbReference type="AlphaFoldDB" id="A0A0K9FBZ6"/>
<dbReference type="Pfam" id="PF02682">
    <property type="entry name" value="CT_C_D"/>
    <property type="match status" value="1"/>
</dbReference>
<accession>A0A0K9FBZ6</accession>
<dbReference type="InterPro" id="IPR003833">
    <property type="entry name" value="CT_C_D"/>
</dbReference>
<keyword evidence="2" id="KW-0378">Hydrolase</keyword>
<dbReference type="Proteomes" id="UP000037326">
    <property type="component" value="Unassembled WGS sequence"/>
</dbReference>
<dbReference type="InterPro" id="IPR029000">
    <property type="entry name" value="Cyclophilin-like_dom_sf"/>
</dbReference>
<keyword evidence="1" id="KW-0547">Nucleotide-binding</keyword>
<dbReference type="GO" id="GO:0005524">
    <property type="term" value="F:ATP binding"/>
    <property type="evidence" value="ECO:0007669"/>
    <property type="project" value="UniProtKB-KW"/>
</dbReference>
<dbReference type="PANTHER" id="PTHR34698">
    <property type="entry name" value="5-OXOPROLINASE SUBUNIT B"/>
    <property type="match status" value="1"/>
</dbReference>
<dbReference type="Gene3D" id="3.30.1360.40">
    <property type="match status" value="1"/>
</dbReference>
<evidence type="ECO:0000256" key="3">
    <source>
        <dbReference type="ARBA" id="ARBA00022840"/>
    </source>
</evidence>
<dbReference type="PANTHER" id="PTHR34698:SF2">
    <property type="entry name" value="5-OXOPROLINASE SUBUNIT B"/>
    <property type="match status" value="1"/>
</dbReference>
<dbReference type="InterPro" id="IPR010016">
    <property type="entry name" value="PxpB"/>
</dbReference>
<evidence type="ECO:0000313" key="6">
    <source>
        <dbReference type="Proteomes" id="UP000037326"/>
    </source>
</evidence>
<dbReference type="SMART" id="SM00796">
    <property type="entry name" value="AHS1"/>
    <property type="match status" value="1"/>
</dbReference>